<dbReference type="InterPro" id="IPR016181">
    <property type="entry name" value="Acyl_CoA_acyltransferase"/>
</dbReference>
<keyword evidence="3" id="KW-0812">Transmembrane</keyword>
<dbReference type="Pfam" id="PF00583">
    <property type="entry name" value="Acetyltransf_1"/>
    <property type="match status" value="1"/>
</dbReference>
<keyword evidence="1 5" id="KW-0808">Transferase</keyword>
<feature type="domain" description="N-acetyltransferase" evidence="4">
    <location>
        <begin position="1"/>
        <end position="141"/>
    </location>
</feature>
<dbReference type="GO" id="GO:0016747">
    <property type="term" value="F:acyltransferase activity, transferring groups other than amino-acyl groups"/>
    <property type="evidence" value="ECO:0007669"/>
    <property type="project" value="InterPro"/>
</dbReference>
<evidence type="ECO:0000313" key="6">
    <source>
        <dbReference type="Proteomes" id="UP000297737"/>
    </source>
</evidence>
<feature type="transmembrane region" description="Helical" evidence="3">
    <location>
        <begin position="56"/>
        <end position="75"/>
    </location>
</feature>
<feature type="transmembrane region" description="Helical" evidence="3">
    <location>
        <begin position="87"/>
        <end position="108"/>
    </location>
</feature>
<evidence type="ECO:0000256" key="1">
    <source>
        <dbReference type="ARBA" id="ARBA00022679"/>
    </source>
</evidence>
<evidence type="ECO:0000313" key="5">
    <source>
        <dbReference type="EMBL" id="TFU03837.1"/>
    </source>
</evidence>
<protein>
    <submittedName>
        <fullName evidence="5">N-acetyltransferase</fullName>
    </submittedName>
</protein>
<gene>
    <name evidence="5" type="ORF">EUV02_06920</name>
</gene>
<organism evidence="5 6">
    <name type="scientific">Glacieibacterium arshaanense</name>
    <dbReference type="NCBI Taxonomy" id="2511025"/>
    <lineage>
        <taxon>Bacteria</taxon>
        <taxon>Pseudomonadati</taxon>
        <taxon>Pseudomonadota</taxon>
        <taxon>Alphaproteobacteria</taxon>
        <taxon>Sphingomonadales</taxon>
        <taxon>Sphingosinicellaceae</taxon>
        <taxon>Glacieibacterium</taxon>
    </lineage>
</organism>
<sequence length="161" mass="16753">MLLRPETPSDIRTIAAMTAAAFGDTSEVILVERLRAAGNVCAAIVAEEDGELVGHVLLSVMSAPFMALALAPLAVHPLCERRGIGAALVRAAIAAATEFGATAIFVLGDPDYYTRFGFSAALADGFSSRYAGENFMVLPLSGALPVTTGEVRHAAAFWGLD</sequence>
<accession>A0A4Y9EP51</accession>
<comment type="caution">
    <text evidence="5">The sequence shown here is derived from an EMBL/GenBank/DDBJ whole genome shotgun (WGS) entry which is preliminary data.</text>
</comment>
<dbReference type="PANTHER" id="PTHR43877">
    <property type="entry name" value="AMINOALKYLPHOSPHONATE N-ACETYLTRANSFERASE-RELATED-RELATED"/>
    <property type="match status" value="1"/>
</dbReference>
<dbReference type="InterPro" id="IPR000182">
    <property type="entry name" value="GNAT_dom"/>
</dbReference>
<dbReference type="Gene3D" id="3.40.630.30">
    <property type="match status" value="1"/>
</dbReference>
<dbReference type="OrthoDB" id="9797178at2"/>
<dbReference type="CDD" id="cd04301">
    <property type="entry name" value="NAT_SF"/>
    <property type="match status" value="1"/>
</dbReference>
<keyword evidence="3" id="KW-1133">Transmembrane helix</keyword>
<dbReference type="Proteomes" id="UP000297737">
    <property type="component" value="Unassembled WGS sequence"/>
</dbReference>
<dbReference type="SUPFAM" id="SSF55729">
    <property type="entry name" value="Acyl-CoA N-acyltransferases (Nat)"/>
    <property type="match status" value="1"/>
</dbReference>
<keyword evidence="2" id="KW-0012">Acyltransferase</keyword>
<dbReference type="AlphaFoldDB" id="A0A4Y9EP51"/>
<keyword evidence="6" id="KW-1185">Reference proteome</keyword>
<evidence type="ECO:0000256" key="3">
    <source>
        <dbReference type="SAM" id="Phobius"/>
    </source>
</evidence>
<name>A0A4Y9EP51_9SPHN</name>
<dbReference type="PROSITE" id="PS51186">
    <property type="entry name" value="GNAT"/>
    <property type="match status" value="1"/>
</dbReference>
<keyword evidence="3" id="KW-0472">Membrane</keyword>
<proteinExistence type="predicted"/>
<dbReference type="EMBL" id="SIHO01000002">
    <property type="protein sequence ID" value="TFU03837.1"/>
    <property type="molecule type" value="Genomic_DNA"/>
</dbReference>
<reference evidence="5 6" key="1">
    <citation type="submission" date="2019-02" db="EMBL/GenBank/DDBJ databases">
        <title>Polymorphobacter sp. isolated from the lake at the Tibet of China.</title>
        <authorList>
            <person name="Li A."/>
        </authorList>
    </citation>
    <scope>NUCLEOTIDE SEQUENCE [LARGE SCALE GENOMIC DNA]</scope>
    <source>
        <strain evidence="5 6">DJ1R-1</strain>
    </source>
</reference>
<evidence type="ECO:0000259" key="4">
    <source>
        <dbReference type="PROSITE" id="PS51186"/>
    </source>
</evidence>
<evidence type="ECO:0000256" key="2">
    <source>
        <dbReference type="ARBA" id="ARBA00023315"/>
    </source>
</evidence>
<dbReference type="InterPro" id="IPR050832">
    <property type="entry name" value="Bact_Acetyltransf"/>
</dbReference>